<dbReference type="GO" id="GO:0000785">
    <property type="term" value="C:chromatin"/>
    <property type="evidence" value="ECO:0007669"/>
    <property type="project" value="TreeGrafter"/>
</dbReference>
<dbReference type="PANTHER" id="PTHR40626:SF10">
    <property type="entry name" value="C2H2-TYPE DOMAIN-CONTAINING PROTEIN"/>
    <property type="match status" value="1"/>
</dbReference>
<proteinExistence type="predicted"/>
<keyword evidence="6" id="KW-0539">Nucleus</keyword>
<dbReference type="Proteomes" id="UP000838763">
    <property type="component" value="Unassembled WGS sequence"/>
</dbReference>
<dbReference type="GO" id="GO:0005634">
    <property type="term" value="C:nucleus"/>
    <property type="evidence" value="ECO:0007669"/>
    <property type="project" value="UniProtKB-SubCell"/>
</dbReference>
<sequence>MTRETHREPFSPGSPQSRIETIQAVLLLFAIGLWGPKAILHESLSLQSNLAMLLREERSVGEPSQSAAPDWDSWIRAEGAVRTKLVAYCYLNLCSVAYNIPPLLLTSELDVYLAQPSRLWRAETAWQWQEARQTVPTADLTVHDAFSRLFGRAQQGLPAHISSLGNHVLIHALLQHIYLLKQTSLSLSPGSGAHRVLRPEDGEDVTHALRVWQMGFEHGNQARAAAQSGYGGGDGFPGGPMAYNSTALLRLAYIRLCADMVPSRGLETRDHVVIAAALTEGVALDRGLKLHRALIQAVHALSQLVKAGVNYVARAKSSEWSVQHSLSNFECAILVSKWLLTLSSLGHNDPRRAWKRETC</sequence>
<evidence type="ECO:0000256" key="1">
    <source>
        <dbReference type="ARBA" id="ARBA00004123"/>
    </source>
</evidence>
<gene>
    <name evidence="7" type="ORF">PPNO1_LOCUS9448</name>
</gene>
<reference evidence="7" key="1">
    <citation type="submission" date="2022-11" db="EMBL/GenBank/DDBJ databases">
        <authorList>
            <person name="Scott C."/>
            <person name="Bruce N."/>
        </authorList>
    </citation>
    <scope>NUCLEOTIDE SEQUENCE</scope>
</reference>
<comment type="caution">
    <text evidence="7">The sequence shown here is derived from an EMBL/GenBank/DDBJ whole genome shotgun (WGS) entry which is preliminary data.</text>
</comment>
<evidence type="ECO:0008006" key="9">
    <source>
        <dbReference type="Google" id="ProtNLM"/>
    </source>
</evidence>
<name>A0A9P1HCA3_9PEZI</name>
<dbReference type="GO" id="GO:0000981">
    <property type="term" value="F:DNA-binding transcription factor activity, RNA polymerase II-specific"/>
    <property type="evidence" value="ECO:0007669"/>
    <property type="project" value="InterPro"/>
</dbReference>
<dbReference type="AlphaFoldDB" id="A0A9P1HCA3"/>
<evidence type="ECO:0000256" key="6">
    <source>
        <dbReference type="ARBA" id="ARBA00023242"/>
    </source>
</evidence>
<evidence type="ECO:0000256" key="3">
    <source>
        <dbReference type="ARBA" id="ARBA00022737"/>
    </source>
</evidence>
<protein>
    <recommendedName>
        <fullName evidence="9">Transcription factor domain-containing protein</fullName>
    </recommendedName>
</protein>
<dbReference type="OrthoDB" id="654211at2759"/>
<comment type="subcellular location">
    <subcellularLocation>
        <location evidence="1">Nucleus</location>
    </subcellularLocation>
</comment>
<keyword evidence="2" id="KW-0479">Metal-binding</keyword>
<dbReference type="EMBL" id="CALLCH030000021">
    <property type="protein sequence ID" value="CAI4219906.1"/>
    <property type="molecule type" value="Genomic_DNA"/>
</dbReference>
<keyword evidence="8" id="KW-1185">Reference proteome</keyword>
<evidence type="ECO:0000313" key="8">
    <source>
        <dbReference type="Proteomes" id="UP000838763"/>
    </source>
</evidence>
<keyword evidence="3" id="KW-0677">Repeat</keyword>
<evidence type="ECO:0000313" key="7">
    <source>
        <dbReference type="EMBL" id="CAI4219906.1"/>
    </source>
</evidence>
<dbReference type="InterPro" id="IPR051059">
    <property type="entry name" value="VerF-like"/>
</dbReference>
<dbReference type="PANTHER" id="PTHR40626">
    <property type="entry name" value="MIP31509P"/>
    <property type="match status" value="1"/>
</dbReference>
<keyword evidence="5" id="KW-0862">Zinc</keyword>
<dbReference type="GO" id="GO:0008270">
    <property type="term" value="F:zinc ion binding"/>
    <property type="evidence" value="ECO:0007669"/>
    <property type="project" value="UniProtKB-KW"/>
</dbReference>
<keyword evidence="4" id="KW-0863">Zinc-finger</keyword>
<evidence type="ECO:0000256" key="5">
    <source>
        <dbReference type="ARBA" id="ARBA00022833"/>
    </source>
</evidence>
<organism evidence="7 8">
    <name type="scientific">Parascedosporium putredinis</name>
    <dbReference type="NCBI Taxonomy" id="1442378"/>
    <lineage>
        <taxon>Eukaryota</taxon>
        <taxon>Fungi</taxon>
        <taxon>Dikarya</taxon>
        <taxon>Ascomycota</taxon>
        <taxon>Pezizomycotina</taxon>
        <taxon>Sordariomycetes</taxon>
        <taxon>Hypocreomycetidae</taxon>
        <taxon>Microascales</taxon>
        <taxon>Microascaceae</taxon>
        <taxon>Parascedosporium</taxon>
    </lineage>
</organism>
<evidence type="ECO:0000256" key="4">
    <source>
        <dbReference type="ARBA" id="ARBA00022771"/>
    </source>
</evidence>
<evidence type="ECO:0000256" key="2">
    <source>
        <dbReference type="ARBA" id="ARBA00022723"/>
    </source>
</evidence>
<dbReference type="GO" id="GO:0000978">
    <property type="term" value="F:RNA polymerase II cis-regulatory region sequence-specific DNA binding"/>
    <property type="evidence" value="ECO:0007669"/>
    <property type="project" value="InterPro"/>
</dbReference>
<accession>A0A9P1HCA3</accession>